<sequence>MLLKQLTELSGVSGNEKEVRDFIISEIKDYVDSFKIDGIGNIIAYKKGKNTNKTVMVTAHMDEVGLLVKEIDNIGLLKFTTVGGIDKRILVSKPVLVGKNKIMGVIGAKPIHLQKREEWVRALSIDELYIDIGAKSKEEAEKLVSIGDYVSFASDYVEFGESLVKAKALDNRVGCSILVNLVKEVKDVSFYAVFTVMEEVGLVGAGPAAYEVNPDISIVLEGTLCYDMPKLDTHLVPTYLNKGPAISLIDRTTVFNHEFRKKIVSIAEKNNIPYQYRKTSMGGNDSGKIHTTKEGSITTTISVPCRYIHSPASVMSKNDYDNTYLLLKAILSEFEREEL</sequence>
<keyword evidence="2" id="KW-0031">Aminopeptidase</keyword>
<dbReference type="Pfam" id="PF05343">
    <property type="entry name" value="Peptidase_M42"/>
    <property type="match status" value="1"/>
</dbReference>
<dbReference type="RefSeq" id="WP_256310175.1">
    <property type="nucleotide sequence ID" value="NZ_JANGAC010000001.1"/>
</dbReference>
<dbReference type="SUPFAM" id="SSF53187">
    <property type="entry name" value="Zn-dependent exopeptidases"/>
    <property type="match status" value="1"/>
</dbReference>
<dbReference type="Proteomes" id="UP001524478">
    <property type="component" value="Unassembled WGS sequence"/>
</dbReference>
<evidence type="ECO:0000256" key="6">
    <source>
        <dbReference type="PIRNR" id="PIRNR001123"/>
    </source>
</evidence>
<dbReference type="InterPro" id="IPR023367">
    <property type="entry name" value="Peptidase_M42_dom2"/>
</dbReference>
<dbReference type="SUPFAM" id="SSF101821">
    <property type="entry name" value="Aminopeptidase/glucanase lid domain"/>
    <property type="match status" value="1"/>
</dbReference>
<evidence type="ECO:0000313" key="7">
    <source>
        <dbReference type="EMBL" id="MCQ4921690.1"/>
    </source>
</evidence>
<evidence type="ECO:0000313" key="8">
    <source>
        <dbReference type="Proteomes" id="UP001524478"/>
    </source>
</evidence>
<dbReference type="Gene3D" id="3.40.630.10">
    <property type="entry name" value="Zn peptidases"/>
    <property type="match status" value="1"/>
</dbReference>
<dbReference type="Gene3D" id="2.40.30.40">
    <property type="entry name" value="Peptidase M42, domain 2"/>
    <property type="match status" value="1"/>
</dbReference>
<dbReference type="PANTHER" id="PTHR32481:SF5">
    <property type="entry name" value="ENDOGLUCANASE"/>
    <property type="match status" value="1"/>
</dbReference>
<gene>
    <name evidence="7" type="ORF">NE686_01215</name>
</gene>
<keyword evidence="5" id="KW-0378">Hydrolase</keyword>
<organism evidence="7 8">
    <name type="scientific">Tissierella carlieri</name>
    <dbReference type="NCBI Taxonomy" id="689904"/>
    <lineage>
        <taxon>Bacteria</taxon>
        <taxon>Bacillati</taxon>
        <taxon>Bacillota</taxon>
        <taxon>Tissierellia</taxon>
        <taxon>Tissierellales</taxon>
        <taxon>Tissierellaceae</taxon>
        <taxon>Tissierella</taxon>
    </lineage>
</organism>
<protein>
    <submittedName>
        <fullName evidence="7">M42 family metallopeptidase</fullName>
    </submittedName>
</protein>
<proteinExistence type="inferred from homology"/>
<dbReference type="InterPro" id="IPR051464">
    <property type="entry name" value="Peptidase_M42_aminopept"/>
</dbReference>
<comment type="caution">
    <text evidence="7">The sequence shown here is derived from an EMBL/GenBank/DDBJ whole genome shotgun (WGS) entry which is preliminary data.</text>
</comment>
<keyword evidence="8" id="KW-1185">Reference proteome</keyword>
<evidence type="ECO:0000256" key="3">
    <source>
        <dbReference type="ARBA" id="ARBA00022670"/>
    </source>
</evidence>
<name>A0ABT1S5P5_9FIRM</name>
<accession>A0ABT1S5P5</accession>
<dbReference type="PIRSF" id="PIRSF001123">
    <property type="entry name" value="PepA_GA"/>
    <property type="match status" value="1"/>
</dbReference>
<keyword evidence="3" id="KW-0645">Protease</keyword>
<evidence type="ECO:0000256" key="1">
    <source>
        <dbReference type="ARBA" id="ARBA00006272"/>
    </source>
</evidence>
<keyword evidence="4" id="KW-0479">Metal-binding</keyword>
<reference evidence="7 8" key="1">
    <citation type="submission" date="2022-06" db="EMBL/GenBank/DDBJ databases">
        <title>Isolation of gut microbiota from human fecal samples.</title>
        <authorList>
            <person name="Pamer E.G."/>
            <person name="Barat B."/>
            <person name="Waligurski E."/>
            <person name="Medina S."/>
            <person name="Paddock L."/>
            <person name="Mostad J."/>
        </authorList>
    </citation>
    <scope>NUCLEOTIDE SEQUENCE [LARGE SCALE GENOMIC DNA]</scope>
    <source>
        <strain evidence="7 8">DFI.7.95</strain>
    </source>
</reference>
<evidence type="ECO:0000256" key="5">
    <source>
        <dbReference type="ARBA" id="ARBA00022801"/>
    </source>
</evidence>
<comment type="similarity">
    <text evidence="1 6">Belongs to the peptidase M42 family.</text>
</comment>
<dbReference type="InterPro" id="IPR008007">
    <property type="entry name" value="Peptidase_M42"/>
</dbReference>
<dbReference type="PANTHER" id="PTHR32481">
    <property type="entry name" value="AMINOPEPTIDASE"/>
    <property type="match status" value="1"/>
</dbReference>
<evidence type="ECO:0000256" key="2">
    <source>
        <dbReference type="ARBA" id="ARBA00022438"/>
    </source>
</evidence>
<dbReference type="EMBL" id="JANGAC010000001">
    <property type="protein sequence ID" value="MCQ4921690.1"/>
    <property type="molecule type" value="Genomic_DNA"/>
</dbReference>
<dbReference type="CDD" id="cd05656">
    <property type="entry name" value="M42_Frv"/>
    <property type="match status" value="1"/>
</dbReference>
<evidence type="ECO:0000256" key="4">
    <source>
        <dbReference type="ARBA" id="ARBA00022723"/>
    </source>
</evidence>